<evidence type="ECO:0000313" key="1">
    <source>
        <dbReference type="EMBL" id="SDH40188.1"/>
    </source>
</evidence>
<evidence type="ECO:0000313" key="2">
    <source>
        <dbReference type="Proteomes" id="UP000243588"/>
    </source>
</evidence>
<dbReference type="RefSeq" id="WP_090405712.1">
    <property type="nucleotide sequence ID" value="NZ_FNDQ01000003.1"/>
</dbReference>
<protein>
    <recommendedName>
        <fullName evidence="3">Tetratricopeptide repeat-containing protein</fullName>
    </recommendedName>
</protein>
<proteinExistence type="predicted"/>
<keyword evidence="2" id="KW-1185">Reference proteome</keyword>
<dbReference type="Proteomes" id="UP000243588">
    <property type="component" value="Unassembled WGS sequence"/>
</dbReference>
<sequence>MYRLQIQKLALEIEEHYSDYDRCIALLQQAIQIADKHNDLDWGVDLRSYLIRKESATSMCIHSPAAFAWILNVCDEYPEEFSDAEFLGLYEWMLGAVNCNTNIPLEHTHTVALDLERRLEKNGMSKRGLYFCLAEFAQNRGDVAKGCEYIDLAKLEPKEDDEDEVVEYDYSVERASIIGDFDEAIYLANQMELKKLSAFSLPFESYCAMAYFMARKGDSRASIYLEKAKEAFYKVEGVNSSMLFSMTRFIYTLHLLEDELLYSMFELVVDWQVGAEDFLQMAFSQHIAAVFLKGGVRELKISPKQPYYKQEGIYDLAVLAAYYYSIAESFSTKFDQRNGNNHCCTELKQLQEENQPKK</sequence>
<accession>A0A1G8C4F1</accession>
<dbReference type="AlphaFoldDB" id="A0A1G8C4F1"/>
<reference evidence="2" key="1">
    <citation type="submission" date="2016-10" db="EMBL/GenBank/DDBJ databases">
        <authorList>
            <person name="Varghese N."/>
            <person name="Submissions S."/>
        </authorList>
    </citation>
    <scope>NUCLEOTIDE SEQUENCE [LARGE SCALE GENOMIC DNA]</scope>
    <source>
        <strain evidence="2">DSM 23313</strain>
    </source>
</reference>
<dbReference type="EMBL" id="FNDQ01000003">
    <property type="protein sequence ID" value="SDH40188.1"/>
    <property type="molecule type" value="Genomic_DNA"/>
</dbReference>
<name>A0A1G8C4F1_9FLAO</name>
<organism evidence="1 2">
    <name type="scientific">Myroides phaeus</name>
    <dbReference type="NCBI Taxonomy" id="702745"/>
    <lineage>
        <taxon>Bacteria</taxon>
        <taxon>Pseudomonadati</taxon>
        <taxon>Bacteroidota</taxon>
        <taxon>Flavobacteriia</taxon>
        <taxon>Flavobacteriales</taxon>
        <taxon>Flavobacteriaceae</taxon>
        <taxon>Myroides</taxon>
    </lineage>
</organism>
<evidence type="ECO:0008006" key="3">
    <source>
        <dbReference type="Google" id="ProtNLM"/>
    </source>
</evidence>
<dbReference type="STRING" id="702745.SAMN05421818_103115"/>
<gene>
    <name evidence="1" type="ORF">SAMN05421818_103115</name>
</gene>